<proteinExistence type="predicted"/>
<reference evidence="3" key="1">
    <citation type="journal article" date="2021" name="Nat. Commun.">
        <title>Connecting structure to function with the recovery of over 1000 high-quality metagenome-assembled genomes from activated sludge using long-read sequencing.</title>
        <authorList>
            <person name="Singleton C.M."/>
            <person name="Petriglieri F."/>
            <person name="Kristensen J.M."/>
            <person name="Kirkegaard R.H."/>
            <person name="Michaelsen T.Y."/>
            <person name="Andersen M.H."/>
            <person name="Kondrotaite Z."/>
            <person name="Karst S.M."/>
            <person name="Dueholm M.S."/>
            <person name="Nielsen P.H."/>
            <person name="Albertsen M."/>
        </authorList>
    </citation>
    <scope>NUCLEOTIDE SEQUENCE [LARGE SCALE GENOMIC DNA]</scope>
</reference>
<name>A0A9D7LRM1_9RHOO</name>
<evidence type="ECO:0000256" key="1">
    <source>
        <dbReference type="SAM" id="Phobius"/>
    </source>
</evidence>
<dbReference type="InterPro" id="IPR025738">
    <property type="entry name" value="BatD"/>
</dbReference>
<keyword evidence="1" id="KW-0812">Transmembrane</keyword>
<dbReference type="PANTHER" id="PTHR40940:SF1">
    <property type="entry name" value="PROTEIN BATD"/>
    <property type="match status" value="1"/>
</dbReference>
<sequence length="236" mass="25962">MRRRYQLVAQSAGQFAVPAVSFSLAFADGSRRVTQPVNLTPASFTTTLPKGLEGLGYMLVTSDFRLQQSIDRKLSNLQVGDALVRTLEQRAVGLKATQLPVLRFADTPGLATYPEAPSFNETIGERSAASFATQTQRVTYVLERAGGYELPALELRWLDSRTGAMRTARAPAVKFEVQGAAFSEPEPARPSATLPVQPATDKLPLTARLRLLAARFWPWLAGIAFLLLARRKRMTR</sequence>
<feature type="transmembrane region" description="Helical" evidence="1">
    <location>
        <begin position="212"/>
        <end position="229"/>
    </location>
</feature>
<evidence type="ECO:0000313" key="3">
    <source>
        <dbReference type="Proteomes" id="UP000808146"/>
    </source>
</evidence>
<accession>A0A9D7LRM1</accession>
<gene>
    <name evidence="2" type="ORF">IPN75_10560</name>
</gene>
<protein>
    <submittedName>
        <fullName evidence="2">BatD family protein</fullName>
    </submittedName>
</protein>
<organism evidence="2 3">
    <name type="scientific">Candidatus Dechloromonas phosphorivorans</name>
    <dbReference type="NCBI Taxonomy" id="2899244"/>
    <lineage>
        <taxon>Bacteria</taxon>
        <taxon>Pseudomonadati</taxon>
        <taxon>Pseudomonadota</taxon>
        <taxon>Betaproteobacteria</taxon>
        <taxon>Rhodocyclales</taxon>
        <taxon>Azonexaceae</taxon>
        <taxon>Dechloromonas</taxon>
    </lineage>
</organism>
<comment type="caution">
    <text evidence="2">The sequence shown here is derived from an EMBL/GenBank/DDBJ whole genome shotgun (WGS) entry which is preliminary data.</text>
</comment>
<dbReference type="AlphaFoldDB" id="A0A9D7LRM1"/>
<keyword evidence="1" id="KW-0472">Membrane</keyword>
<dbReference type="PANTHER" id="PTHR40940">
    <property type="entry name" value="PROTEIN BATD-RELATED"/>
    <property type="match status" value="1"/>
</dbReference>
<dbReference type="EMBL" id="JADKBR010000015">
    <property type="protein sequence ID" value="MBK8890790.1"/>
    <property type="molecule type" value="Genomic_DNA"/>
</dbReference>
<dbReference type="Proteomes" id="UP000808146">
    <property type="component" value="Unassembled WGS sequence"/>
</dbReference>
<evidence type="ECO:0000313" key="2">
    <source>
        <dbReference type="EMBL" id="MBK8890790.1"/>
    </source>
</evidence>
<keyword evidence="1" id="KW-1133">Transmembrane helix</keyword>